<evidence type="ECO:0000256" key="2">
    <source>
        <dbReference type="ARBA" id="ARBA00022801"/>
    </source>
</evidence>
<accession>A0A7X6A4Y6</accession>
<feature type="compositionally biased region" description="Low complexity" evidence="3">
    <location>
        <begin position="200"/>
        <end position="217"/>
    </location>
</feature>
<dbReference type="EMBL" id="JAASRO010000001">
    <property type="protein sequence ID" value="NIK60769.1"/>
    <property type="molecule type" value="Genomic_DNA"/>
</dbReference>
<feature type="region of interest" description="Disordered" evidence="3">
    <location>
        <begin position="167"/>
        <end position="230"/>
    </location>
</feature>
<dbReference type="Proteomes" id="UP000555407">
    <property type="component" value="Unassembled WGS sequence"/>
</dbReference>
<dbReference type="AlphaFoldDB" id="A0A7X6A4Y6"/>
<dbReference type="GO" id="GO:0097176">
    <property type="term" value="P:epoxide metabolic process"/>
    <property type="evidence" value="ECO:0007669"/>
    <property type="project" value="TreeGrafter"/>
</dbReference>
<dbReference type="SUPFAM" id="SSF53474">
    <property type="entry name" value="alpha/beta-Hydrolases"/>
    <property type="match status" value="1"/>
</dbReference>
<comment type="caution">
    <text evidence="4">The sequence shown here is derived from an EMBL/GenBank/DDBJ whole genome shotgun (WGS) entry which is preliminary data.</text>
</comment>
<dbReference type="InterPro" id="IPR029058">
    <property type="entry name" value="AB_hydrolase_fold"/>
</dbReference>
<organism evidence="4 5">
    <name type="scientific">Kribbella shirazensis</name>
    <dbReference type="NCBI Taxonomy" id="1105143"/>
    <lineage>
        <taxon>Bacteria</taxon>
        <taxon>Bacillati</taxon>
        <taxon>Actinomycetota</taxon>
        <taxon>Actinomycetes</taxon>
        <taxon>Propionibacteriales</taxon>
        <taxon>Kribbellaceae</taxon>
        <taxon>Kribbella</taxon>
    </lineage>
</organism>
<feature type="compositionally biased region" description="Basic and acidic residues" evidence="3">
    <location>
        <begin position="218"/>
        <end position="230"/>
    </location>
</feature>
<evidence type="ECO:0000313" key="5">
    <source>
        <dbReference type="Proteomes" id="UP000555407"/>
    </source>
</evidence>
<dbReference type="GO" id="GO:0004301">
    <property type="term" value="F:epoxide hydrolase activity"/>
    <property type="evidence" value="ECO:0007669"/>
    <property type="project" value="TreeGrafter"/>
</dbReference>
<evidence type="ECO:0000256" key="3">
    <source>
        <dbReference type="SAM" id="MobiDB-lite"/>
    </source>
</evidence>
<dbReference type="RefSeq" id="WP_238350528.1">
    <property type="nucleotide sequence ID" value="NZ_JAASRO010000001.1"/>
</dbReference>
<dbReference type="Gene3D" id="3.40.50.1820">
    <property type="entry name" value="alpha/beta hydrolase"/>
    <property type="match status" value="1"/>
</dbReference>
<name>A0A7X6A4Y6_9ACTN</name>
<evidence type="ECO:0000256" key="1">
    <source>
        <dbReference type="ARBA" id="ARBA00010088"/>
    </source>
</evidence>
<gene>
    <name evidence="4" type="ORF">BJY22_006486</name>
</gene>
<evidence type="ECO:0000313" key="4">
    <source>
        <dbReference type="EMBL" id="NIK60769.1"/>
    </source>
</evidence>
<proteinExistence type="inferred from homology"/>
<protein>
    <submittedName>
        <fullName evidence="4">Pimeloyl-ACP methyl ester carboxylesterase</fullName>
    </submittedName>
</protein>
<keyword evidence="5" id="KW-1185">Reference proteome</keyword>
<reference evidence="4 5" key="1">
    <citation type="submission" date="2020-03" db="EMBL/GenBank/DDBJ databases">
        <title>Sequencing the genomes of 1000 actinobacteria strains.</title>
        <authorList>
            <person name="Klenk H.-P."/>
        </authorList>
    </citation>
    <scope>NUCLEOTIDE SEQUENCE [LARGE SCALE GENOMIC DNA]</scope>
    <source>
        <strain evidence="4 5">DSM 45490</strain>
    </source>
</reference>
<keyword evidence="2" id="KW-0378">Hydrolase</keyword>
<comment type="similarity">
    <text evidence="1">Belongs to the peptidase S33 family.</text>
</comment>
<dbReference type="PANTHER" id="PTHR21661">
    <property type="entry name" value="EPOXIDE HYDROLASE 1-RELATED"/>
    <property type="match status" value="1"/>
</dbReference>
<sequence length="230" mass="25107">MPYLRFDGEHPGALPIVLTNGWPSTFLELVELARRLTRHRRTGDDALGPFTVIVPVLPGFPLAPQRPSLTGPQTHELWHRLMYDELGFDRYAAHGRDLGAGITARLAEAHPESVVGIHVTSVAAPRSYDPAELSPEEQEYVDAVAAWSAAEGAYQHQQSTRPLTLSYGLVRPTSPGHREPGPSVLTTSPGTRPCPAAVISPRTKSQSSSPTTSPTSSERSDLRTDRYETR</sequence>
<dbReference type="PANTHER" id="PTHR21661:SF35">
    <property type="entry name" value="EPOXIDE HYDROLASE"/>
    <property type="match status" value="1"/>
</dbReference>